<dbReference type="AlphaFoldDB" id="A0A9X3ZFK1"/>
<proteinExistence type="inferred from homology"/>
<evidence type="ECO:0000256" key="2">
    <source>
        <dbReference type="ARBA" id="ARBA00004818"/>
    </source>
</evidence>
<dbReference type="InterPro" id="IPR023198">
    <property type="entry name" value="PGP-like_dom2"/>
</dbReference>
<comment type="catalytic activity">
    <reaction evidence="1">
        <text>2-phosphoglycolate + H2O = glycolate + phosphate</text>
        <dbReference type="Rhea" id="RHEA:14369"/>
        <dbReference type="ChEBI" id="CHEBI:15377"/>
        <dbReference type="ChEBI" id="CHEBI:29805"/>
        <dbReference type="ChEBI" id="CHEBI:43474"/>
        <dbReference type="ChEBI" id="CHEBI:58033"/>
        <dbReference type="EC" id="3.1.3.18"/>
    </reaction>
</comment>
<evidence type="ECO:0000313" key="6">
    <source>
        <dbReference type="Proteomes" id="UP001151234"/>
    </source>
</evidence>
<protein>
    <recommendedName>
        <fullName evidence="4">phosphoglycolate phosphatase</fullName>
        <ecNumber evidence="4">3.1.3.18</ecNumber>
    </recommendedName>
</protein>
<dbReference type="InterPro" id="IPR036412">
    <property type="entry name" value="HAD-like_sf"/>
</dbReference>
<dbReference type="Gene3D" id="3.40.50.1000">
    <property type="entry name" value="HAD superfamily/HAD-like"/>
    <property type="match status" value="1"/>
</dbReference>
<gene>
    <name evidence="5" type="ORF">OQ273_03250</name>
</gene>
<dbReference type="Proteomes" id="UP001151234">
    <property type="component" value="Unassembled WGS sequence"/>
</dbReference>
<dbReference type="InterPro" id="IPR023214">
    <property type="entry name" value="HAD_sf"/>
</dbReference>
<name>A0A9X3ZFK1_9HYPH</name>
<evidence type="ECO:0000256" key="4">
    <source>
        <dbReference type="ARBA" id="ARBA00013078"/>
    </source>
</evidence>
<evidence type="ECO:0000256" key="1">
    <source>
        <dbReference type="ARBA" id="ARBA00000830"/>
    </source>
</evidence>
<dbReference type="SUPFAM" id="SSF56784">
    <property type="entry name" value="HAD-like"/>
    <property type="match status" value="1"/>
</dbReference>
<comment type="similarity">
    <text evidence="3">Belongs to the HAD-like hydrolase superfamily. CbbY/CbbZ/Gph/YieH family.</text>
</comment>
<dbReference type="NCBIfam" id="TIGR01549">
    <property type="entry name" value="HAD-SF-IA-v1"/>
    <property type="match status" value="1"/>
</dbReference>
<dbReference type="InterPro" id="IPR041492">
    <property type="entry name" value="HAD_2"/>
</dbReference>
<dbReference type="GO" id="GO:0005829">
    <property type="term" value="C:cytosol"/>
    <property type="evidence" value="ECO:0007669"/>
    <property type="project" value="TreeGrafter"/>
</dbReference>
<keyword evidence="5" id="KW-0378">Hydrolase</keyword>
<keyword evidence="6" id="KW-1185">Reference proteome</keyword>
<dbReference type="InterPro" id="IPR006439">
    <property type="entry name" value="HAD-SF_hydro_IA"/>
</dbReference>
<reference evidence="5" key="1">
    <citation type="submission" date="2022-11" db="EMBL/GenBank/DDBJ databases">
        <title>Draft genome sequence of Hoeflea poritis E7-10 and Hoeflea prorocentri PM5-8, separated from scleractinian coral Porites lutea and marine dinoflagellate.</title>
        <authorList>
            <person name="Zhang G."/>
            <person name="Wei Q."/>
            <person name="Cai L."/>
        </authorList>
    </citation>
    <scope>NUCLEOTIDE SEQUENCE</scope>
    <source>
        <strain evidence="5">PM5-8</strain>
    </source>
</reference>
<dbReference type="EMBL" id="JAPJZI010000001">
    <property type="protein sequence ID" value="MDA5397582.1"/>
    <property type="molecule type" value="Genomic_DNA"/>
</dbReference>
<dbReference type="SFLD" id="SFLDS00003">
    <property type="entry name" value="Haloacid_Dehalogenase"/>
    <property type="match status" value="1"/>
</dbReference>
<dbReference type="RefSeq" id="WP_267989041.1">
    <property type="nucleotide sequence ID" value="NZ_JAPJZI010000001.1"/>
</dbReference>
<comment type="pathway">
    <text evidence="2">Organic acid metabolism; glycolate biosynthesis; glycolate from 2-phosphoglycolate: step 1/1.</text>
</comment>
<evidence type="ECO:0000313" key="5">
    <source>
        <dbReference type="EMBL" id="MDA5397582.1"/>
    </source>
</evidence>
<dbReference type="Gene3D" id="1.10.150.240">
    <property type="entry name" value="Putative phosphatase, domain 2"/>
    <property type="match status" value="1"/>
</dbReference>
<dbReference type="GO" id="GO:0008967">
    <property type="term" value="F:phosphoglycolate phosphatase activity"/>
    <property type="evidence" value="ECO:0007669"/>
    <property type="project" value="UniProtKB-EC"/>
</dbReference>
<dbReference type="EC" id="3.1.3.18" evidence="4"/>
<dbReference type="GO" id="GO:0006281">
    <property type="term" value="P:DNA repair"/>
    <property type="evidence" value="ECO:0007669"/>
    <property type="project" value="TreeGrafter"/>
</dbReference>
<accession>A0A9X3ZFK1</accession>
<dbReference type="PANTHER" id="PTHR43434:SF1">
    <property type="entry name" value="PHOSPHOGLYCOLATE PHOSPHATASE"/>
    <property type="match status" value="1"/>
</dbReference>
<sequence length="233" mass="25509">MAEGSSAKRKAIVFDLDGTLIDSAPDITAAVNRVMADLKQPHLSVDYVERFIGDGSRSMLSRIFKDHGMHLADVELGKRLSDYMEYYAQAPAACTRFFDHVHEDIRALHSKGIKLGVCTNKPHRLTGLVLEHLGISSFFTSALGADAESVTKRKPDPAHLLAVIEGMNETADNTVYVGDTEVDRATAQNAGVPFYLVKWGGGRFLDSNGDTKIDRLADLLPFTSRDDSRVDVA</sequence>
<comment type="caution">
    <text evidence="5">The sequence shown here is derived from an EMBL/GenBank/DDBJ whole genome shotgun (WGS) entry which is preliminary data.</text>
</comment>
<evidence type="ECO:0000256" key="3">
    <source>
        <dbReference type="ARBA" id="ARBA00006171"/>
    </source>
</evidence>
<organism evidence="5 6">
    <name type="scientific">Hoeflea prorocentri</name>
    <dbReference type="NCBI Taxonomy" id="1922333"/>
    <lineage>
        <taxon>Bacteria</taxon>
        <taxon>Pseudomonadati</taxon>
        <taxon>Pseudomonadota</taxon>
        <taxon>Alphaproteobacteria</taxon>
        <taxon>Hyphomicrobiales</taxon>
        <taxon>Rhizobiaceae</taxon>
        <taxon>Hoeflea</taxon>
    </lineage>
</organism>
<dbReference type="PANTHER" id="PTHR43434">
    <property type="entry name" value="PHOSPHOGLYCOLATE PHOSPHATASE"/>
    <property type="match status" value="1"/>
</dbReference>
<dbReference type="PRINTS" id="PR00413">
    <property type="entry name" value="HADHALOGNASE"/>
</dbReference>
<dbReference type="SFLD" id="SFLDG01129">
    <property type="entry name" value="C1.5:_HAD__Beta-PGM__Phosphata"/>
    <property type="match status" value="1"/>
</dbReference>
<dbReference type="Pfam" id="PF13419">
    <property type="entry name" value="HAD_2"/>
    <property type="match status" value="1"/>
</dbReference>
<dbReference type="InterPro" id="IPR050155">
    <property type="entry name" value="HAD-like_hydrolase_sf"/>
</dbReference>